<protein>
    <recommendedName>
        <fullName evidence="3">DUF1806 domain-containing protein</fullName>
    </recommendedName>
</protein>
<dbReference type="Gene3D" id="2.70.180.10">
    <property type="entry name" value="Hypothetical protein YojF"/>
    <property type="match status" value="1"/>
</dbReference>
<sequence>MEAIVREDVQKEIDAFAGKPVYVHLETTNGAYASHFNEKAHNVGAFIRNANVTYSHGKIISTGGGYRVGLKLELGWVYAEGLTDYEVDEQNRLLMAGHDEQGRLMVALEISQTPFAHEADSHE</sequence>
<dbReference type="OrthoDB" id="2352913at2"/>
<evidence type="ECO:0008006" key="3">
    <source>
        <dbReference type="Google" id="ProtNLM"/>
    </source>
</evidence>
<proteinExistence type="predicted"/>
<dbReference type="EMBL" id="FTOC01000003">
    <property type="protein sequence ID" value="SIS43192.1"/>
    <property type="molecule type" value="Genomic_DNA"/>
</dbReference>
<dbReference type="InterPro" id="IPR014934">
    <property type="entry name" value="DUF1806"/>
</dbReference>
<evidence type="ECO:0000313" key="1">
    <source>
        <dbReference type="EMBL" id="SIS43192.1"/>
    </source>
</evidence>
<dbReference type="Pfam" id="PF08830">
    <property type="entry name" value="DUF1806"/>
    <property type="match status" value="1"/>
</dbReference>
<name>A0A1N7J1D5_9BACI</name>
<dbReference type="SUPFAM" id="SSF89442">
    <property type="entry name" value="Hypothetical protein YojF"/>
    <property type="match status" value="1"/>
</dbReference>
<accession>A0A1N7J1D5</accession>
<gene>
    <name evidence="1" type="ORF">SAMN05421687_103184</name>
</gene>
<dbReference type="Proteomes" id="UP000187608">
    <property type="component" value="Unassembled WGS sequence"/>
</dbReference>
<dbReference type="InterPro" id="IPR036492">
    <property type="entry name" value="YojF_sf"/>
</dbReference>
<dbReference type="STRING" id="570947.SAMN05421687_103184"/>
<evidence type="ECO:0000313" key="2">
    <source>
        <dbReference type="Proteomes" id="UP000187608"/>
    </source>
</evidence>
<dbReference type="AlphaFoldDB" id="A0A1N7J1D5"/>
<organism evidence="1 2">
    <name type="scientific">Salimicrobium flavidum</name>
    <dbReference type="NCBI Taxonomy" id="570947"/>
    <lineage>
        <taxon>Bacteria</taxon>
        <taxon>Bacillati</taxon>
        <taxon>Bacillota</taxon>
        <taxon>Bacilli</taxon>
        <taxon>Bacillales</taxon>
        <taxon>Bacillaceae</taxon>
        <taxon>Salimicrobium</taxon>
    </lineage>
</organism>
<dbReference type="RefSeq" id="WP_076557733.1">
    <property type="nucleotide sequence ID" value="NZ_FTOC01000003.1"/>
</dbReference>
<keyword evidence="2" id="KW-1185">Reference proteome</keyword>
<reference evidence="2" key="1">
    <citation type="submission" date="2017-01" db="EMBL/GenBank/DDBJ databases">
        <authorList>
            <person name="Varghese N."/>
            <person name="Submissions S."/>
        </authorList>
    </citation>
    <scope>NUCLEOTIDE SEQUENCE [LARGE SCALE GENOMIC DNA]</scope>
    <source>
        <strain evidence="2">DSM 23127</strain>
    </source>
</reference>